<dbReference type="Pfam" id="PF02548">
    <property type="entry name" value="Pantoate_transf"/>
    <property type="match status" value="1"/>
</dbReference>
<dbReference type="NCBIfam" id="NF001452">
    <property type="entry name" value="PRK00311.1"/>
    <property type="match status" value="1"/>
</dbReference>
<dbReference type="Gene3D" id="3.20.20.60">
    <property type="entry name" value="Phosphoenolpyruvate-binding domains"/>
    <property type="match status" value="1"/>
</dbReference>
<accession>A0ABP3UTC3</accession>
<gene>
    <name evidence="5 6" type="primary">panB</name>
    <name evidence="6" type="ORF">GCM10008906_18900</name>
</gene>
<comment type="subunit">
    <text evidence="2 5">Homodecamer; pentamer of dimers.</text>
</comment>
<comment type="subcellular location">
    <subcellularLocation>
        <location evidence="5">Cytoplasm</location>
    </subcellularLocation>
</comment>
<comment type="pathway">
    <text evidence="5">Cofactor biosynthesis; (R)-pantothenate biosynthesis; (R)-pantoate from 3-methyl-2-oxobutanoate: step 1/2.</text>
</comment>
<evidence type="ECO:0000256" key="5">
    <source>
        <dbReference type="HAMAP-Rule" id="MF_00156"/>
    </source>
</evidence>
<name>A0ABP3UTC3_9CLOT</name>
<dbReference type="NCBIfam" id="TIGR00222">
    <property type="entry name" value="panB"/>
    <property type="match status" value="1"/>
</dbReference>
<keyword evidence="5" id="KW-0963">Cytoplasm</keyword>
<evidence type="ECO:0000256" key="3">
    <source>
        <dbReference type="ARBA" id="ARBA00022655"/>
    </source>
</evidence>
<comment type="function">
    <text evidence="5">Catalyzes the reversible reaction in which hydroxymethyl group from 5,10-methylenetetrahydrofolate is transferred onto alpha-ketoisovalerate to form ketopantoate.</text>
</comment>
<dbReference type="SUPFAM" id="SSF51621">
    <property type="entry name" value="Phosphoenolpyruvate/pyruvate domain"/>
    <property type="match status" value="1"/>
</dbReference>
<dbReference type="CDD" id="cd06557">
    <property type="entry name" value="KPHMT-like"/>
    <property type="match status" value="1"/>
</dbReference>
<evidence type="ECO:0000313" key="6">
    <source>
        <dbReference type="EMBL" id="GAA0739748.1"/>
    </source>
</evidence>
<feature type="binding site" evidence="5">
    <location>
        <position position="44"/>
    </location>
    <ligand>
        <name>Mg(2+)</name>
        <dbReference type="ChEBI" id="CHEBI:18420"/>
    </ligand>
</feature>
<dbReference type="PANTHER" id="PTHR20881:SF0">
    <property type="entry name" value="3-METHYL-2-OXOBUTANOATE HYDROXYMETHYLTRANSFERASE"/>
    <property type="match status" value="1"/>
</dbReference>
<feature type="active site" description="Proton acceptor" evidence="5">
    <location>
        <position position="182"/>
    </location>
</feature>
<dbReference type="HAMAP" id="MF_00156">
    <property type="entry name" value="PanB"/>
    <property type="match status" value="1"/>
</dbReference>
<dbReference type="InterPro" id="IPR040442">
    <property type="entry name" value="Pyrv_kinase-like_dom_sf"/>
</dbReference>
<keyword evidence="5" id="KW-0460">Magnesium</keyword>
<dbReference type="EMBL" id="BAAACG010000008">
    <property type="protein sequence ID" value="GAA0739748.1"/>
    <property type="molecule type" value="Genomic_DNA"/>
</dbReference>
<evidence type="ECO:0000256" key="4">
    <source>
        <dbReference type="ARBA" id="ARBA00022679"/>
    </source>
</evidence>
<proteinExistence type="inferred from homology"/>
<dbReference type="InterPro" id="IPR015813">
    <property type="entry name" value="Pyrv/PenolPyrv_kinase-like_dom"/>
</dbReference>
<comment type="cofactor">
    <cofactor evidence="5">
        <name>Mg(2+)</name>
        <dbReference type="ChEBI" id="CHEBI:18420"/>
    </cofactor>
    <text evidence="5">Binds 1 Mg(2+) ion per subunit.</text>
</comment>
<feature type="binding site" evidence="5">
    <location>
        <position position="83"/>
    </location>
    <ligand>
        <name>Mg(2+)</name>
        <dbReference type="ChEBI" id="CHEBI:18420"/>
    </ligand>
</feature>
<evidence type="ECO:0000313" key="7">
    <source>
        <dbReference type="Proteomes" id="UP001501510"/>
    </source>
</evidence>
<comment type="caution">
    <text evidence="6">The sequence shown here is derived from an EMBL/GenBank/DDBJ whole genome shotgun (WGS) entry which is preliminary data.</text>
</comment>
<evidence type="ECO:0000256" key="2">
    <source>
        <dbReference type="ARBA" id="ARBA00011424"/>
    </source>
</evidence>
<sequence>MKNTVSTFKEMKSKGEKISMLTAYDYSMAKLIDSSGVNGILVGDSLGMVCLGYENTLSVTMEDMIHHTKAVTKGAKNALVVSDMPFMSYQTSIYDATVNAGRLIKETGAHAVKLEGGATVCKQVKAIVDAQIPVMGHLGLTPQSVNMFGGFKVQGKSEEIAKKLIEDAKKLEEAGAFSIVLECVPYKLAKIITESISIPTIGIGAGKYCDGQILVYQDMLSMFSDFKPKFVKSFANIGSDINKGVKDYIKEVKESSFPEEKHSFKIDDSIIEKLY</sequence>
<feature type="binding site" evidence="5">
    <location>
        <position position="115"/>
    </location>
    <ligand>
        <name>Mg(2+)</name>
        <dbReference type="ChEBI" id="CHEBI:18420"/>
    </ligand>
</feature>
<dbReference type="PIRSF" id="PIRSF000388">
    <property type="entry name" value="Pantoate_hydroxy_MeTrfase"/>
    <property type="match status" value="1"/>
</dbReference>
<comment type="similarity">
    <text evidence="1 5">Belongs to the PanB family.</text>
</comment>
<keyword evidence="7" id="KW-1185">Reference proteome</keyword>
<feature type="binding site" evidence="5">
    <location>
        <position position="113"/>
    </location>
    <ligand>
        <name>3-methyl-2-oxobutanoate</name>
        <dbReference type="ChEBI" id="CHEBI:11851"/>
    </ligand>
</feature>
<keyword evidence="3 5" id="KW-0566">Pantothenate biosynthesis</keyword>
<feature type="binding site" evidence="5">
    <location>
        <position position="83"/>
    </location>
    <ligand>
        <name>3-methyl-2-oxobutanoate</name>
        <dbReference type="ChEBI" id="CHEBI:11851"/>
    </ligand>
</feature>
<keyword evidence="4 5" id="KW-0808">Transferase</keyword>
<dbReference type="EC" id="2.1.2.11" evidence="5"/>
<dbReference type="PANTHER" id="PTHR20881">
    <property type="entry name" value="3-METHYL-2-OXOBUTANOATE HYDROXYMETHYLTRANSFERASE"/>
    <property type="match status" value="1"/>
</dbReference>
<protein>
    <recommendedName>
        <fullName evidence="5">3-methyl-2-oxobutanoate hydroxymethyltransferase</fullName>
        <ecNumber evidence="5">2.1.2.11</ecNumber>
    </recommendedName>
    <alternativeName>
        <fullName evidence="5">Ketopantoate hydroxymethyltransferase</fullName>
        <shortName evidence="5">KPHMT</shortName>
    </alternativeName>
</protein>
<feature type="binding site" evidence="5">
    <location>
        <begin position="44"/>
        <end position="45"/>
    </location>
    <ligand>
        <name>3-methyl-2-oxobutanoate</name>
        <dbReference type="ChEBI" id="CHEBI:11851"/>
    </ligand>
</feature>
<dbReference type="InterPro" id="IPR003700">
    <property type="entry name" value="Pantoate_hydroxy_MeTrfase"/>
</dbReference>
<organism evidence="6 7">
    <name type="scientific">Clostridium oceanicum</name>
    <dbReference type="NCBI Taxonomy" id="1543"/>
    <lineage>
        <taxon>Bacteria</taxon>
        <taxon>Bacillati</taxon>
        <taxon>Bacillota</taxon>
        <taxon>Clostridia</taxon>
        <taxon>Eubacteriales</taxon>
        <taxon>Clostridiaceae</taxon>
        <taxon>Clostridium</taxon>
    </lineage>
</organism>
<comment type="catalytic activity">
    <reaction evidence="5">
        <text>(6R)-5,10-methylene-5,6,7,8-tetrahydrofolate + 3-methyl-2-oxobutanoate + H2O = 2-dehydropantoate + (6S)-5,6,7,8-tetrahydrofolate</text>
        <dbReference type="Rhea" id="RHEA:11824"/>
        <dbReference type="ChEBI" id="CHEBI:11561"/>
        <dbReference type="ChEBI" id="CHEBI:11851"/>
        <dbReference type="ChEBI" id="CHEBI:15377"/>
        <dbReference type="ChEBI" id="CHEBI:15636"/>
        <dbReference type="ChEBI" id="CHEBI:57453"/>
        <dbReference type="EC" id="2.1.2.11"/>
    </reaction>
</comment>
<dbReference type="Proteomes" id="UP001501510">
    <property type="component" value="Unassembled WGS sequence"/>
</dbReference>
<evidence type="ECO:0000256" key="1">
    <source>
        <dbReference type="ARBA" id="ARBA00008676"/>
    </source>
</evidence>
<dbReference type="RefSeq" id="WP_343761060.1">
    <property type="nucleotide sequence ID" value="NZ_BAAACG010000008.1"/>
</dbReference>
<reference evidence="7" key="1">
    <citation type="journal article" date="2019" name="Int. J. Syst. Evol. Microbiol.">
        <title>The Global Catalogue of Microorganisms (GCM) 10K type strain sequencing project: providing services to taxonomists for standard genome sequencing and annotation.</title>
        <authorList>
            <consortium name="The Broad Institute Genomics Platform"/>
            <consortium name="The Broad Institute Genome Sequencing Center for Infectious Disease"/>
            <person name="Wu L."/>
            <person name="Ma J."/>
        </authorList>
    </citation>
    <scope>NUCLEOTIDE SEQUENCE [LARGE SCALE GENOMIC DNA]</scope>
    <source>
        <strain evidence="7">JCM 1407</strain>
    </source>
</reference>
<keyword evidence="5" id="KW-0479">Metal-binding</keyword>